<keyword evidence="4" id="KW-1185">Reference proteome</keyword>
<sequence>MSDRRYPAAVADAFPVPPTEFTDREDRTVEIRPYDGSEAAYESLVGMYDDFDPSDRAQGIPPGGEERIREWLDAILADDCHNVIAWCGDEVAGHATLVPDGDAYELAIFVHQEYQRAGIGTHLIRGLLGHGQAEGVEKVWLTVERWNRAAVSLYKKIGFETSDAESFELEMGLRLNADADDGDDEGREDEAGDDDAGGE</sequence>
<name>A0ABD6APB1_9EURY</name>
<dbReference type="InterPro" id="IPR000182">
    <property type="entry name" value="GNAT_dom"/>
</dbReference>
<organism evidence="3 4">
    <name type="scientific">Halorubrum rutilum</name>
    <dbReference type="NCBI Taxonomy" id="1364933"/>
    <lineage>
        <taxon>Archaea</taxon>
        <taxon>Methanobacteriati</taxon>
        <taxon>Methanobacteriota</taxon>
        <taxon>Stenosarchaea group</taxon>
        <taxon>Halobacteria</taxon>
        <taxon>Halobacteriales</taxon>
        <taxon>Haloferacaceae</taxon>
        <taxon>Halorubrum</taxon>
    </lineage>
</organism>
<gene>
    <name evidence="3" type="ORF">ACFQMF_11480</name>
</gene>
<evidence type="ECO:0000256" key="1">
    <source>
        <dbReference type="SAM" id="MobiDB-lite"/>
    </source>
</evidence>
<dbReference type="PANTHER" id="PTHR43617">
    <property type="entry name" value="L-AMINO ACID N-ACETYLTRANSFERASE"/>
    <property type="match status" value="1"/>
</dbReference>
<protein>
    <submittedName>
        <fullName evidence="3">GNAT family N-acetyltransferase</fullName>
        <ecNumber evidence="3">2.3.-.-</ecNumber>
    </submittedName>
</protein>
<evidence type="ECO:0000259" key="2">
    <source>
        <dbReference type="PROSITE" id="PS51186"/>
    </source>
</evidence>
<dbReference type="AlphaFoldDB" id="A0ABD6APB1"/>
<comment type="caution">
    <text evidence="3">The sequence shown here is derived from an EMBL/GenBank/DDBJ whole genome shotgun (WGS) entry which is preliminary data.</text>
</comment>
<dbReference type="CDD" id="cd04301">
    <property type="entry name" value="NAT_SF"/>
    <property type="match status" value="1"/>
</dbReference>
<dbReference type="PANTHER" id="PTHR43617:SF20">
    <property type="entry name" value="N-ALPHA-ACETYLTRANSFERASE RIMI"/>
    <property type="match status" value="1"/>
</dbReference>
<keyword evidence="3" id="KW-0808">Transferase</keyword>
<feature type="compositionally biased region" description="Acidic residues" evidence="1">
    <location>
        <begin position="178"/>
        <end position="199"/>
    </location>
</feature>
<dbReference type="Gene3D" id="3.40.630.30">
    <property type="match status" value="1"/>
</dbReference>
<dbReference type="EC" id="2.3.-.-" evidence="3"/>
<reference evidence="3 4" key="1">
    <citation type="journal article" date="2019" name="Int. J. Syst. Evol. Microbiol.">
        <title>The Global Catalogue of Microorganisms (GCM) 10K type strain sequencing project: providing services to taxonomists for standard genome sequencing and annotation.</title>
        <authorList>
            <consortium name="The Broad Institute Genomics Platform"/>
            <consortium name="The Broad Institute Genome Sequencing Center for Infectious Disease"/>
            <person name="Wu L."/>
            <person name="Ma J."/>
        </authorList>
    </citation>
    <scope>NUCLEOTIDE SEQUENCE [LARGE SCALE GENOMIC DNA]</scope>
    <source>
        <strain evidence="3 4">CGMCC 1.12554</strain>
    </source>
</reference>
<evidence type="ECO:0000313" key="4">
    <source>
        <dbReference type="Proteomes" id="UP001596545"/>
    </source>
</evidence>
<dbReference type="InterPro" id="IPR016181">
    <property type="entry name" value="Acyl_CoA_acyltransferase"/>
</dbReference>
<dbReference type="Pfam" id="PF00583">
    <property type="entry name" value="Acetyltransf_1"/>
    <property type="match status" value="1"/>
</dbReference>
<dbReference type="Proteomes" id="UP001596545">
    <property type="component" value="Unassembled WGS sequence"/>
</dbReference>
<dbReference type="GO" id="GO:0016746">
    <property type="term" value="F:acyltransferase activity"/>
    <property type="evidence" value="ECO:0007669"/>
    <property type="project" value="UniProtKB-KW"/>
</dbReference>
<feature type="domain" description="N-acetyltransferase" evidence="2">
    <location>
        <begin position="29"/>
        <end position="176"/>
    </location>
</feature>
<accession>A0ABD6APB1</accession>
<keyword evidence="3" id="KW-0012">Acyltransferase</keyword>
<evidence type="ECO:0000313" key="3">
    <source>
        <dbReference type="EMBL" id="MFC7325199.1"/>
    </source>
</evidence>
<dbReference type="EMBL" id="JBHTBL010000011">
    <property type="protein sequence ID" value="MFC7325199.1"/>
    <property type="molecule type" value="Genomic_DNA"/>
</dbReference>
<proteinExistence type="predicted"/>
<dbReference type="PROSITE" id="PS51186">
    <property type="entry name" value="GNAT"/>
    <property type="match status" value="1"/>
</dbReference>
<feature type="region of interest" description="Disordered" evidence="1">
    <location>
        <begin position="175"/>
        <end position="199"/>
    </location>
</feature>
<dbReference type="SUPFAM" id="SSF55729">
    <property type="entry name" value="Acyl-CoA N-acyltransferases (Nat)"/>
    <property type="match status" value="1"/>
</dbReference>
<dbReference type="RefSeq" id="WP_256407937.1">
    <property type="nucleotide sequence ID" value="NZ_JANHDN010000002.1"/>
</dbReference>
<dbReference type="InterPro" id="IPR050276">
    <property type="entry name" value="MshD_Acetyltransferase"/>
</dbReference>